<comment type="caution">
    <text evidence="1">The sequence shown here is derived from an EMBL/GenBank/DDBJ whole genome shotgun (WGS) entry which is preliminary data.</text>
</comment>
<reference evidence="1 2" key="1">
    <citation type="journal article" date="2017" name="ISME J.">
        <title>Energy and carbon metabolisms in a deep terrestrial subsurface fluid microbial community.</title>
        <authorList>
            <person name="Momper L."/>
            <person name="Jungbluth S.P."/>
            <person name="Lee M.D."/>
            <person name="Amend J.P."/>
        </authorList>
    </citation>
    <scope>NUCLEOTIDE SEQUENCE [LARGE SCALE GENOMIC DNA]</scope>
    <source>
        <strain evidence="1">SURF_46</strain>
    </source>
</reference>
<gene>
    <name evidence="1" type="ORF">C4561_00650</name>
</gene>
<sequence length="179" mass="20618">MQKLDKVSDMYTLDSQTKQIILDTLMTQSAAFELIEELSYANSLLYKSEPDSESTYGKAVNNVKYSDLLNQLFASDVQSVSRPEELSRFVEEIHNWLKDIEPVRYTVAFKPGMEFTKNMYKWTKENISGQHLIEIETKSEIIGGVIISANGRYHDFSLEKIINQYFSLNKDAILSILQK</sequence>
<evidence type="ECO:0008006" key="3">
    <source>
        <dbReference type="Google" id="ProtNLM"/>
    </source>
</evidence>
<accession>A0A3A4ZMQ7</accession>
<protein>
    <recommendedName>
        <fullName evidence="3">F-type ATPase subunit delta</fullName>
    </recommendedName>
</protein>
<evidence type="ECO:0000313" key="1">
    <source>
        <dbReference type="EMBL" id="RJR28000.1"/>
    </source>
</evidence>
<dbReference type="Proteomes" id="UP000265540">
    <property type="component" value="Unassembled WGS sequence"/>
</dbReference>
<proteinExistence type="predicted"/>
<dbReference type="EMBL" id="QZJF01000005">
    <property type="protein sequence ID" value="RJR28000.1"/>
    <property type="molecule type" value="Genomic_DNA"/>
</dbReference>
<dbReference type="AlphaFoldDB" id="A0A3A4ZMQ7"/>
<evidence type="ECO:0000313" key="2">
    <source>
        <dbReference type="Proteomes" id="UP000265540"/>
    </source>
</evidence>
<name>A0A3A4ZMQ7_UNCKA</name>
<organism evidence="1 2">
    <name type="scientific">candidate division WWE3 bacterium</name>
    <dbReference type="NCBI Taxonomy" id="2053526"/>
    <lineage>
        <taxon>Bacteria</taxon>
        <taxon>Katanobacteria</taxon>
    </lineage>
</organism>